<dbReference type="InterPro" id="IPR004773">
    <property type="entry name" value="K/Na_transp_Trk1/HKT1"/>
</dbReference>
<organism evidence="11 12">
    <name type="scientific">Circinella minor</name>
    <dbReference type="NCBI Taxonomy" id="1195481"/>
    <lineage>
        <taxon>Eukaryota</taxon>
        <taxon>Fungi</taxon>
        <taxon>Fungi incertae sedis</taxon>
        <taxon>Mucoromycota</taxon>
        <taxon>Mucoromycotina</taxon>
        <taxon>Mucoromycetes</taxon>
        <taxon>Mucorales</taxon>
        <taxon>Lichtheimiaceae</taxon>
        <taxon>Circinella</taxon>
    </lineage>
</organism>
<feature type="compositionally biased region" description="Polar residues" evidence="9">
    <location>
        <begin position="159"/>
        <end position="174"/>
    </location>
</feature>
<keyword evidence="4 10" id="KW-0812">Transmembrane</keyword>
<feature type="compositionally biased region" description="Basic residues" evidence="9">
    <location>
        <begin position="194"/>
        <end position="203"/>
    </location>
</feature>
<feature type="transmembrane region" description="Helical" evidence="10">
    <location>
        <begin position="81"/>
        <end position="103"/>
    </location>
</feature>
<keyword evidence="3" id="KW-0633">Potassium transport</keyword>
<feature type="region of interest" description="Disordered" evidence="9">
    <location>
        <begin position="244"/>
        <end position="285"/>
    </location>
</feature>
<proteinExistence type="predicted"/>
<comment type="caution">
    <text evidence="11">The sequence shown here is derived from an EMBL/GenBank/DDBJ whole genome shotgun (WGS) entry which is preliminary data.</text>
</comment>
<feature type="compositionally biased region" description="Acidic residues" evidence="9">
    <location>
        <begin position="272"/>
        <end position="282"/>
    </location>
</feature>
<evidence type="ECO:0000256" key="6">
    <source>
        <dbReference type="ARBA" id="ARBA00022989"/>
    </source>
</evidence>
<keyword evidence="7" id="KW-0406">Ion transport</keyword>
<keyword evidence="6 10" id="KW-1133">Transmembrane helix</keyword>
<feature type="transmembrane region" description="Helical" evidence="10">
    <location>
        <begin position="21"/>
        <end position="43"/>
    </location>
</feature>
<evidence type="ECO:0000256" key="1">
    <source>
        <dbReference type="ARBA" id="ARBA00004141"/>
    </source>
</evidence>
<dbReference type="AlphaFoldDB" id="A0A8H7RZJ8"/>
<dbReference type="PANTHER" id="PTHR31064:SF30">
    <property type="entry name" value="HIGH-AFFINITY POTASSIUM TRANSPORT PROTEIN-RELATED"/>
    <property type="match status" value="1"/>
</dbReference>
<dbReference type="InterPro" id="IPR051143">
    <property type="entry name" value="TrkH_K-transport"/>
</dbReference>
<dbReference type="InterPro" id="IPR003445">
    <property type="entry name" value="Cat_transpt"/>
</dbReference>
<feature type="transmembrane region" description="Helical" evidence="10">
    <location>
        <begin position="576"/>
        <end position="600"/>
    </location>
</feature>
<comment type="subcellular location">
    <subcellularLocation>
        <location evidence="1">Membrane</location>
        <topology evidence="1">Multi-pass membrane protein</topology>
    </subcellularLocation>
</comment>
<keyword evidence="8 10" id="KW-0472">Membrane</keyword>
<feature type="compositionally biased region" description="Basic residues" evidence="9">
    <location>
        <begin position="131"/>
        <end position="142"/>
    </location>
</feature>
<name>A0A8H7RZJ8_9FUNG</name>
<dbReference type="GO" id="GO:0140107">
    <property type="term" value="F:high-affinity potassium ion transmembrane transporter activity"/>
    <property type="evidence" value="ECO:0007669"/>
    <property type="project" value="TreeGrafter"/>
</dbReference>
<sequence>MIRRYMEGIRETLVRFWEDKVHFIEIHYLYIGFLIFFTSGLYYCQPGTNWNYIEALFMATTGSTNTGLVTVAMSELSTYQILIMFFTSFIASHITISYVVLIVRKHYFSKRFEDVLLFNKARRMREEIRRKEKQKGKPKRRFSTSSIRRGSIDLESGSKQRNTGSATVANSINEQPLKRFPSHSSTASSPVRGVKSRRSRRRSIGNWMTNPNDIRDFFREIREEQNKMMDKREAEAYAAVHAAYGNNNNNNNNNHTPKSPSSPQPQPNEKDIYDEDDDDSMMDDSKDGVRLELQMSNPTHPFQQTSDPNDLRRVTSATTTVGNSSHAGDAADNSMVVGGDGRTEDTSQQGIAFAGNVEQQREIARRRLEQDRRFEELMEKISREVDIPLTDTLLDSSDDEDEEAFQEIMRQPIDKSQLTRQQRYRIGGIEYRALDMLSYIVPIFYVGSILIGGFGYRIFVACNSYTQDVLVTSNPTGPVDAWLFSFFQSMSGMNNLGISILDASMVPFQNTPFPLIVTMIQILIGNTAYAILLRFIIWVLWKTTPHRYAMRRETFRFLLNHPRRCYTTLFPATQTWWLLIILVAITLIELICFLALNYWLPVLEGIPWGSRFIDGLFQSIATRNAGFTVTTLSDLNPGTQLVYIVAMYISVYPVAISMRNSNVYQERALGIFRGDEEEEPIRFSESELNGPAPFIKLRRHPTINSVMTTSRKVLRGPDFFVLNLIQRQLTSDICWVISAIFVVSIVESQNIMSPSPITMMTVIYECVSAFGNVGASTGYPNSPLSQVGQYHTLSKLVIILLMYRGRHRGLPLAIDRAVLLPSEEVEQREVEDLMLKRRNTSMTNQSNATNMMFYTRSSTL</sequence>
<dbReference type="OrthoDB" id="9999863at2759"/>
<keyword evidence="2" id="KW-0813">Transport</keyword>
<evidence type="ECO:0000256" key="7">
    <source>
        <dbReference type="ARBA" id="ARBA00023065"/>
    </source>
</evidence>
<evidence type="ECO:0000256" key="9">
    <source>
        <dbReference type="SAM" id="MobiDB-lite"/>
    </source>
</evidence>
<dbReference type="GO" id="GO:0005886">
    <property type="term" value="C:plasma membrane"/>
    <property type="evidence" value="ECO:0007669"/>
    <property type="project" value="TreeGrafter"/>
</dbReference>
<protein>
    <recommendedName>
        <fullName evidence="13">Potassium transport protein</fullName>
    </recommendedName>
</protein>
<reference evidence="11 12" key="1">
    <citation type="submission" date="2020-12" db="EMBL/GenBank/DDBJ databases">
        <title>Metabolic potential, ecology and presence of endohyphal bacteria is reflected in genomic diversity of Mucoromycotina.</title>
        <authorList>
            <person name="Muszewska A."/>
            <person name="Okrasinska A."/>
            <person name="Steczkiewicz K."/>
            <person name="Drgas O."/>
            <person name="Orlowska M."/>
            <person name="Perlinska-Lenart U."/>
            <person name="Aleksandrzak-Piekarczyk T."/>
            <person name="Szatraj K."/>
            <person name="Zielenkiewicz U."/>
            <person name="Pilsyk S."/>
            <person name="Malc E."/>
            <person name="Mieczkowski P."/>
            <person name="Kruszewska J.S."/>
            <person name="Biernat P."/>
            <person name="Pawlowska J."/>
        </authorList>
    </citation>
    <scope>NUCLEOTIDE SEQUENCE [LARGE SCALE GENOMIC DNA]</scope>
    <source>
        <strain evidence="11 12">CBS 142.35</strain>
    </source>
</reference>
<dbReference type="PANTHER" id="PTHR31064">
    <property type="entry name" value="POTASSIUM TRANSPORT PROTEIN DDB_G0292412-RELATED"/>
    <property type="match status" value="1"/>
</dbReference>
<feature type="transmembrane region" description="Helical" evidence="10">
    <location>
        <begin position="641"/>
        <end position="658"/>
    </location>
</feature>
<dbReference type="NCBIfam" id="TIGR00934">
    <property type="entry name" value="2a38euk"/>
    <property type="match status" value="1"/>
</dbReference>
<dbReference type="GO" id="GO:0030007">
    <property type="term" value="P:intracellular potassium ion homeostasis"/>
    <property type="evidence" value="ECO:0007669"/>
    <property type="project" value="TreeGrafter"/>
</dbReference>
<dbReference type="EMBL" id="JAEPRB010000175">
    <property type="protein sequence ID" value="KAG2219525.1"/>
    <property type="molecule type" value="Genomic_DNA"/>
</dbReference>
<feature type="region of interest" description="Disordered" evidence="9">
    <location>
        <begin position="128"/>
        <end position="211"/>
    </location>
</feature>
<evidence type="ECO:0000256" key="2">
    <source>
        <dbReference type="ARBA" id="ARBA00022448"/>
    </source>
</evidence>
<dbReference type="Proteomes" id="UP000646827">
    <property type="component" value="Unassembled WGS sequence"/>
</dbReference>
<keyword evidence="5" id="KW-0630">Potassium</keyword>
<evidence type="ECO:0000256" key="10">
    <source>
        <dbReference type="SAM" id="Phobius"/>
    </source>
</evidence>
<feature type="transmembrane region" description="Helical" evidence="10">
    <location>
        <begin position="515"/>
        <end position="541"/>
    </location>
</feature>
<feature type="transmembrane region" description="Helical" evidence="10">
    <location>
        <begin position="439"/>
        <end position="459"/>
    </location>
</feature>
<evidence type="ECO:0008006" key="13">
    <source>
        <dbReference type="Google" id="ProtNLM"/>
    </source>
</evidence>
<evidence type="ECO:0000313" key="12">
    <source>
        <dbReference type="Proteomes" id="UP000646827"/>
    </source>
</evidence>
<dbReference type="Pfam" id="PF02386">
    <property type="entry name" value="TrkH"/>
    <property type="match status" value="1"/>
</dbReference>
<accession>A0A8H7RZJ8</accession>
<gene>
    <name evidence="11" type="ORF">INT45_003090</name>
</gene>
<evidence type="ECO:0000256" key="5">
    <source>
        <dbReference type="ARBA" id="ARBA00022958"/>
    </source>
</evidence>
<evidence type="ECO:0000313" key="11">
    <source>
        <dbReference type="EMBL" id="KAG2219525.1"/>
    </source>
</evidence>
<evidence type="ECO:0000256" key="3">
    <source>
        <dbReference type="ARBA" id="ARBA00022538"/>
    </source>
</evidence>
<dbReference type="GO" id="GO:1990573">
    <property type="term" value="P:potassium ion import across plasma membrane"/>
    <property type="evidence" value="ECO:0007669"/>
    <property type="project" value="TreeGrafter"/>
</dbReference>
<evidence type="ECO:0000256" key="4">
    <source>
        <dbReference type="ARBA" id="ARBA00022692"/>
    </source>
</evidence>
<keyword evidence="12" id="KW-1185">Reference proteome</keyword>
<feature type="compositionally biased region" description="Low complexity" evidence="9">
    <location>
        <begin position="244"/>
        <end position="259"/>
    </location>
</feature>
<evidence type="ECO:0000256" key="8">
    <source>
        <dbReference type="ARBA" id="ARBA00023136"/>
    </source>
</evidence>